<reference evidence="1" key="1">
    <citation type="submission" date="2018-02" db="EMBL/GenBank/DDBJ databases">
        <title>Rhizophora mucronata_Transcriptome.</title>
        <authorList>
            <person name="Meera S.P."/>
            <person name="Sreeshan A."/>
            <person name="Augustine A."/>
        </authorList>
    </citation>
    <scope>NUCLEOTIDE SEQUENCE</scope>
    <source>
        <tissue evidence="1">Leaf</tissue>
    </source>
</reference>
<dbReference type="AlphaFoldDB" id="A0A2P2MFC6"/>
<name>A0A2P2MFC6_RHIMU</name>
<proteinExistence type="predicted"/>
<protein>
    <submittedName>
        <fullName evidence="1">Uncharacterized protein</fullName>
    </submittedName>
</protein>
<evidence type="ECO:0000313" key="1">
    <source>
        <dbReference type="EMBL" id="MBX28852.1"/>
    </source>
</evidence>
<dbReference type="EMBL" id="GGEC01048368">
    <property type="protein sequence ID" value="MBX28852.1"/>
    <property type="molecule type" value="Transcribed_RNA"/>
</dbReference>
<organism evidence="1">
    <name type="scientific">Rhizophora mucronata</name>
    <name type="common">Asiatic mangrove</name>
    <dbReference type="NCBI Taxonomy" id="61149"/>
    <lineage>
        <taxon>Eukaryota</taxon>
        <taxon>Viridiplantae</taxon>
        <taxon>Streptophyta</taxon>
        <taxon>Embryophyta</taxon>
        <taxon>Tracheophyta</taxon>
        <taxon>Spermatophyta</taxon>
        <taxon>Magnoliopsida</taxon>
        <taxon>eudicotyledons</taxon>
        <taxon>Gunneridae</taxon>
        <taxon>Pentapetalae</taxon>
        <taxon>rosids</taxon>
        <taxon>fabids</taxon>
        <taxon>Malpighiales</taxon>
        <taxon>Rhizophoraceae</taxon>
        <taxon>Rhizophora</taxon>
    </lineage>
</organism>
<sequence>MSENEWISIPRWLFIYFPLIKKNSWLTSFQEHSRCQKMIHFHENMFLQNKWTPGYNFAKYFFEAYYPEALVVATCLCLHF</sequence>
<accession>A0A2P2MFC6</accession>